<sequence>MAGHRRRRKPGTPTARRRHHENSRALLAAKLAASSDPVERLAHAFDYARAAAARARRRDPAADVTPELDTALRALVRAGDQLIR</sequence>
<evidence type="ECO:0000313" key="3">
    <source>
        <dbReference type="Proteomes" id="UP000054226"/>
    </source>
</evidence>
<organism evidence="2 3">
    <name type="scientific">Amycolatopsis decaplanina DSM 44594</name>
    <dbReference type="NCBI Taxonomy" id="1284240"/>
    <lineage>
        <taxon>Bacteria</taxon>
        <taxon>Bacillati</taxon>
        <taxon>Actinomycetota</taxon>
        <taxon>Actinomycetes</taxon>
        <taxon>Pseudonocardiales</taxon>
        <taxon>Pseudonocardiaceae</taxon>
        <taxon>Amycolatopsis</taxon>
    </lineage>
</organism>
<keyword evidence="3" id="KW-1185">Reference proteome</keyword>
<dbReference type="Proteomes" id="UP000054226">
    <property type="component" value="Unassembled WGS sequence"/>
</dbReference>
<comment type="caution">
    <text evidence="2">The sequence shown here is derived from an EMBL/GenBank/DDBJ whole genome shotgun (WGS) entry which is preliminary data.</text>
</comment>
<evidence type="ECO:0000313" key="2">
    <source>
        <dbReference type="EMBL" id="EME61928.1"/>
    </source>
</evidence>
<feature type="compositionally biased region" description="Basic residues" evidence="1">
    <location>
        <begin position="1"/>
        <end position="21"/>
    </location>
</feature>
<protein>
    <submittedName>
        <fullName evidence="2">Uncharacterized protein</fullName>
    </submittedName>
</protein>
<dbReference type="EMBL" id="AOHO01000044">
    <property type="protein sequence ID" value="EME61928.1"/>
    <property type="molecule type" value="Genomic_DNA"/>
</dbReference>
<proteinExistence type="predicted"/>
<gene>
    <name evidence="2" type="ORF">H074_09590</name>
</gene>
<feature type="region of interest" description="Disordered" evidence="1">
    <location>
        <begin position="1"/>
        <end position="22"/>
    </location>
</feature>
<reference evidence="2 3" key="1">
    <citation type="journal article" date="2013" name="Genome Announc.">
        <title>Draft Genome Sequence of Amycolatopsis decaplanina Strain DSM 44594T.</title>
        <authorList>
            <person name="Kaur N."/>
            <person name="Kumar S."/>
            <person name="Bala M."/>
            <person name="Raghava G.P."/>
            <person name="Mayilraj S."/>
        </authorList>
    </citation>
    <scope>NUCLEOTIDE SEQUENCE [LARGE SCALE GENOMIC DNA]</scope>
    <source>
        <strain evidence="2 3">DSM 44594</strain>
    </source>
</reference>
<dbReference type="PATRIC" id="fig|1284240.4.peg.1941"/>
<name>M2ZM20_9PSEU</name>
<evidence type="ECO:0000256" key="1">
    <source>
        <dbReference type="SAM" id="MobiDB-lite"/>
    </source>
</evidence>
<dbReference type="RefSeq" id="WP_007029829.1">
    <property type="nucleotide sequence ID" value="NZ_AOHO01000044.1"/>
</dbReference>
<dbReference type="AlphaFoldDB" id="M2ZM20"/>
<accession>M2ZM20</accession>